<organism evidence="3 4">
    <name type="scientific">Secundilactobacillus odoratitofui DSM 19909 = JCM 15043</name>
    <dbReference type="NCBI Taxonomy" id="1423776"/>
    <lineage>
        <taxon>Bacteria</taxon>
        <taxon>Bacillati</taxon>
        <taxon>Bacillota</taxon>
        <taxon>Bacilli</taxon>
        <taxon>Lactobacillales</taxon>
        <taxon>Lactobacillaceae</taxon>
        <taxon>Secundilactobacillus</taxon>
    </lineage>
</organism>
<dbReference type="RefSeq" id="WP_056948267.1">
    <property type="nucleotide sequence ID" value="NZ_AZEE01000029.1"/>
</dbReference>
<dbReference type="PANTHER" id="PTHR45629">
    <property type="entry name" value="SNF2/RAD54 FAMILY MEMBER"/>
    <property type="match status" value="1"/>
</dbReference>
<proteinExistence type="predicted"/>
<evidence type="ECO:0000313" key="3">
    <source>
        <dbReference type="EMBL" id="KRK97341.1"/>
    </source>
</evidence>
<dbReference type="PROSITE" id="PS51194">
    <property type="entry name" value="HELICASE_CTER"/>
    <property type="match status" value="1"/>
</dbReference>
<evidence type="ECO:0000259" key="2">
    <source>
        <dbReference type="PROSITE" id="PS51194"/>
    </source>
</evidence>
<dbReference type="SMART" id="SM00490">
    <property type="entry name" value="HELICc"/>
    <property type="match status" value="1"/>
</dbReference>
<accession>A0A0R1LND0</accession>
<protein>
    <recommendedName>
        <fullName evidence="5">SNF2 family DNA RNA helicase</fullName>
    </recommendedName>
</protein>
<dbReference type="Pfam" id="PF00271">
    <property type="entry name" value="Helicase_C"/>
    <property type="match status" value="1"/>
</dbReference>
<dbReference type="InterPro" id="IPR025202">
    <property type="entry name" value="PLD-like_dom"/>
</dbReference>
<dbReference type="SMART" id="SM00487">
    <property type="entry name" value="DEXDc"/>
    <property type="match status" value="1"/>
</dbReference>
<dbReference type="InterPro" id="IPR050496">
    <property type="entry name" value="SNF2_RAD54_helicase_repair"/>
</dbReference>
<evidence type="ECO:0000313" key="4">
    <source>
        <dbReference type="Proteomes" id="UP000051160"/>
    </source>
</evidence>
<dbReference type="InterPro" id="IPR014001">
    <property type="entry name" value="Helicase_ATP-bd"/>
</dbReference>
<dbReference type="PATRIC" id="fig|1423776.4.peg.1376"/>
<dbReference type="Pfam" id="PF13091">
    <property type="entry name" value="PLDc_2"/>
    <property type="match status" value="1"/>
</dbReference>
<keyword evidence="4" id="KW-1185">Reference proteome</keyword>
<feature type="domain" description="Helicase C-terminal" evidence="2">
    <location>
        <begin position="697"/>
        <end position="863"/>
    </location>
</feature>
<dbReference type="CDD" id="cd09179">
    <property type="entry name" value="PLDc_N_DEXD_a"/>
    <property type="match status" value="1"/>
</dbReference>
<dbReference type="Gene3D" id="3.40.50.10810">
    <property type="entry name" value="Tandem AAA-ATPase domain"/>
    <property type="match status" value="1"/>
</dbReference>
<sequence length="886" mass="101607">MAFSNELKDNIKSQYTNDIVDGFYKPVLREANLYQRVSGFFSSAGIDLYADGLEEIAKNSGQVEFIVSKEISAEDFEKIQSGYKLLSELKPLRMAQRNEKLNPDTQRKLGNLAFMIAMGKARVKIALTKVGIFHDKFGIISSNNEQIFFNGSANETQNGISKNYESISVDVSWDESENVQSRIKANAARFLRLWNNKEPNVNVIEASDLAYDAIAKYQDQTTIKDIEPSEDKSDYQMLANGILFRMEGKTVVRVDSSDIHLTQKDRKLRAGSDISNFFAEDNAHILNDSNYKDIERIIDVTKNRAHRKNIQVLVTQQVQEFLARNKYSIEQYKILGDLYKSNLNEFPESKQSEFQEFSKIVQSEVVRPLRNLHLRASYYEYEMAKAANFSVPGAGKTAMLLGVFAFLNRVDVQQNEKIDRMLVVCPINAMDSWIREFKLVFGNKKKLRVINFQTSTDFDNQLQTDWNISNLVLINYEALPTHINSVLRVLDDRTMLIFDEVHRIKNPQGKYAKAALQISEIPQFKFVMTGTPIPNTYEDIYNFLHILYGSEYSSFFGWNTRELINPSMREISVINQKIHPFFWRTNKNDLGVPLADPDIIKSVSPSPVQSNIAEAIYFNETSSLAILIRLIQASTNPALLNTAINYDDMMTYDDSGEIKGIGEKEFNELLGDQPSPVNKSVYENLDLDNIVSPKFSEGINLVLELVSQGKKVMVWGIFVNTLEKIFDKLQSNGIKANLVYGGTNKLSRVELIDDFRDGDVQVLISNPQTLGESISLHQTVHDAVYFEYDFNLTHMLQSRDRIHRLGLPSNQYTRYYYLQTKSEKMSSDRPGYIDEKIYSRLKDKEKIMYGAIDDNTLHIEYSQSEIREAIEIIDKERKRIVVNHEK</sequence>
<dbReference type="SUPFAM" id="SSF52540">
    <property type="entry name" value="P-loop containing nucleoside triphosphate hydrolases"/>
    <property type="match status" value="1"/>
</dbReference>
<dbReference type="InterPro" id="IPR001650">
    <property type="entry name" value="Helicase_C-like"/>
</dbReference>
<dbReference type="GO" id="GO:0005524">
    <property type="term" value="F:ATP binding"/>
    <property type="evidence" value="ECO:0007669"/>
    <property type="project" value="InterPro"/>
</dbReference>
<dbReference type="STRING" id="1423776.FD04_GL001358"/>
<dbReference type="EMBL" id="AZEE01000029">
    <property type="protein sequence ID" value="KRK97341.1"/>
    <property type="molecule type" value="Genomic_DNA"/>
</dbReference>
<comment type="caution">
    <text evidence="3">The sequence shown here is derived from an EMBL/GenBank/DDBJ whole genome shotgun (WGS) entry which is preliminary data.</text>
</comment>
<name>A0A0R1LND0_9LACO</name>
<dbReference type="Gene3D" id="3.30.870.10">
    <property type="entry name" value="Endonuclease Chain A"/>
    <property type="match status" value="1"/>
</dbReference>
<dbReference type="PROSITE" id="PS51192">
    <property type="entry name" value="HELICASE_ATP_BIND_1"/>
    <property type="match status" value="1"/>
</dbReference>
<dbReference type="Proteomes" id="UP000051160">
    <property type="component" value="Unassembled WGS sequence"/>
</dbReference>
<dbReference type="AlphaFoldDB" id="A0A0R1LND0"/>
<reference evidence="3 4" key="1">
    <citation type="journal article" date="2015" name="Genome Announc.">
        <title>Expanding the biotechnology potential of lactobacilli through comparative genomics of 213 strains and associated genera.</title>
        <authorList>
            <person name="Sun Z."/>
            <person name="Harris H.M."/>
            <person name="McCann A."/>
            <person name="Guo C."/>
            <person name="Argimon S."/>
            <person name="Zhang W."/>
            <person name="Yang X."/>
            <person name="Jeffery I.B."/>
            <person name="Cooney J.C."/>
            <person name="Kagawa T.F."/>
            <person name="Liu W."/>
            <person name="Song Y."/>
            <person name="Salvetti E."/>
            <person name="Wrobel A."/>
            <person name="Rasinkangas P."/>
            <person name="Parkhill J."/>
            <person name="Rea M.C."/>
            <person name="O'Sullivan O."/>
            <person name="Ritari J."/>
            <person name="Douillard F.P."/>
            <person name="Paul Ross R."/>
            <person name="Yang R."/>
            <person name="Briner A.E."/>
            <person name="Felis G.E."/>
            <person name="de Vos W.M."/>
            <person name="Barrangou R."/>
            <person name="Klaenhammer T.R."/>
            <person name="Caufield P.W."/>
            <person name="Cui Y."/>
            <person name="Zhang H."/>
            <person name="O'Toole P.W."/>
        </authorList>
    </citation>
    <scope>NUCLEOTIDE SEQUENCE [LARGE SCALE GENOMIC DNA]</scope>
    <source>
        <strain evidence="3 4">DSM 19909</strain>
    </source>
</reference>
<dbReference type="InterPro" id="IPR027417">
    <property type="entry name" value="P-loop_NTPase"/>
</dbReference>
<feature type="domain" description="Helicase ATP-binding" evidence="1">
    <location>
        <begin position="382"/>
        <end position="550"/>
    </location>
</feature>
<dbReference type="PANTHER" id="PTHR45629:SF7">
    <property type="entry name" value="DNA EXCISION REPAIR PROTEIN ERCC-6-RELATED"/>
    <property type="match status" value="1"/>
</dbReference>
<dbReference type="InterPro" id="IPR038718">
    <property type="entry name" value="SNF2-like_sf"/>
</dbReference>
<dbReference type="InterPro" id="IPR000330">
    <property type="entry name" value="SNF2_N"/>
</dbReference>
<dbReference type="OrthoDB" id="9802848at2"/>
<dbReference type="Gene3D" id="3.40.50.300">
    <property type="entry name" value="P-loop containing nucleotide triphosphate hydrolases"/>
    <property type="match status" value="1"/>
</dbReference>
<dbReference type="Pfam" id="PF00176">
    <property type="entry name" value="SNF2-rel_dom"/>
    <property type="match status" value="1"/>
</dbReference>
<evidence type="ECO:0000259" key="1">
    <source>
        <dbReference type="PROSITE" id="PS51192"/>
    </source>
</evidence>
<gene>
    <name evidence="3" type="ORF">FD04_GL001358</name>
</gene>
<evidence type="ECO:0008006" key="5">
    <source>
        <dbReference type="Google" id="ProtNLM"/>
    </source>
</evidence>